<keyword evidence="5" id="KW-1185">Reference proteome</keyword>
<evidence type="ECO:0000259" key="3">
    <source>
        <dbReference type="Pfam" id="PF01113"/>
    </source>
</evidence>
<dbReference type="Pfam" id="PF01113">
    <property type="entry name" value="DapB_N"/>
    <property type="match status" value="1"/>
</dbReference>
<evidence type="ECO:0000256" key="1">
    <source>
        <dbReference type="ARBA" id="ARBA00022857"/>
    </source>
</evidence>
<dbReference type="Gene3D" id="3.40.50.720">
    <property type="entry name" value="NAD(P)-binding Rossmann-like Domain"/>
    <property type="match status" value="1"/>
</dbReference>
<keyword evidence="2" id="KW-0560">Oxidoreductase</keyword>
<dbReference type="HOGENOM" id="CLU_1743809_0_0_1"/>
<evidence type="ECO:0000313" key="5">
    <source>
        <dbReference type="Proteomes" id="UP000026915"/>
    </source>
</evidence>
<proteinExistence type="predicted"/>
<dbReference type="GO" id="GO:0009089">
    <property type="term" value="P:lysine biosynthetic process via diaminopimelate"/>
    <property type="evidence" value="ECO:0007669"/>
    <property type="project" value="InterPro"/>
</dbReference>
<dbReference type="GO" id="GO:0008839">
    <property type="term" value="F:4-hydroxy-tetrahydrodipicolinate reductase"/>
    <property type="evidence" value="ECO:0007669"/>
    <property type="project" value="InterPro"/>
</dbReference>
<gene>
    <name evidence="4" type="ORF">TCM_001303</name>
</gene>
<dbReference type="InterPro" id="IPR000846">
    <property type="entry name" value="DapB_N"/>
</dbReference>
<dbReference type="PANTHER" id="PTHR20836">
    <property type="entry name" value="DIHYDRODIPICOLINATE REDUCTASE"/>
    <property type="match status" value="1"/>
</dbReference>
<feature type="domain" description="Dihydrodipicolinate reductase N-terminal" evidence="3">
    <location>
        <begin position="65"/>
        <end position="149"/>
    </location>
</feature>
<dbReference type="AlphaFoldDB" id="A0A061DQX1"/>
<dbReference type="Gramene" id="EOX92353">
    <property type="protein sequence ID" value="EOX92353"/>
    <property type="gene ID" value="TCM_001303"/>
</dbReference>
<dbReference type="EMBL" id="CM001879">
    <property type="protein sequence ID" value="EOX92353.1"/>
    <property type="molecule type" value="Genomic_DNA"/>
</dbReference>
<protein>
    <submittedName>
        <fullName evidence="4">Dihydrodipicolinate reductase 2 isoform 3</fullName>
    </submittedName>
</protein>
<dbReference type="InterPro" id="IPR023940">
    <property type="entry name" value="DHDPR_bac"/>
</dbReference>
<evidence type="ECO:0000313" key="4">
    <source>
        <dbReference type="EMBL" id="EOX92353.1"/>
    </source>
</evidence>
<sequence>MASLLRVSANGFRSEKLPLLSRGKRRQGIAAKKAAFRWVPVAMSLSMSTTAIQHNQKATSLDLAIPIMVNSCTGKMGKAVIKAADSAGLHIVPVSFGAEKESGQTIELCGKEILVHGPSEKESVLASVFHEYPNLIVVDYTVPATVNGNL</sequence>
<evidence type="ECO:0000256" key="2">
    <source>
        <dbReference type="ARBA" id="ARBA00023002"/>
    </source>
</evidence>
<accession>A0A061DQX1</accession>
<dbReference type="PANTHER" id="PTHR20836:SF0">
    <property type="entry name" value="4-HYDROXY-TETRAHYDRODIPICOLINATE REDUCTASE 1, CHLOROPLASTIC-RELATED"/>
    <property type="match status" value="1"/>
</dbReference>
<reference evidence="4 5" key="1">
    <citation type="journal article" date="2013" name="Genome Biol.">
        <title>The genome sequence of the most widely cultivated cacao type and its use to identify candidate genes regulating pod color.</title>
        <authorList>
            <person name="Motamayor J.C."/>
            <person name="Mockaitis K."/>
            <person name="Schmutz J."/>
            <person name="Haiminen N."/>
            <person name="Iii D.L."/>
            <person name="Cornejo O."/>
            <person name="Findley S.D."/>
            <person name="Zheng P."/>
            <person name="Utro F."/>
            <person name="Royaert S."/>
            <person name="Saski C."/>
            <person name="Jenkins J."/>
            <person name="Podicheti R."/>
            <person name="Zhao M."/>
            <person name="Scheffler B.E."/>
            <person name="Stack J.C."/>
            <person name="Feltus F.A."/>
            <person name="Mustiga G.M."/>
            <person name="Amores F."/>
            <person name="Phillips W."/>
            <person name="Marelli J.P."/>
            <person name="May G.D."/>
            <person name="Shapiro H."/>
            <person name="Ma J."/>
            <person name="Bustamante C.D."/>
            <person name="Schnell R.J."/>
            <person name="Main D."/>
            <person name="Gilbert D."/>
            <person name="Parida L."/>
            <person name="Kuhn D.N."/>
        </authorList>
    </citation>
    <scope>NUCLEOTIDE SEQUENCE [LARGE SCALE GENOMIC DNA]</scope>
    <source>
        <strain evidence="5">cv. Matina 1-6</strain>
    </source>
</reference>
<organism evidence="4 5">
    <name type="scientific">Theobroma cacao</name>
    <name type="common">Cacao</name>
    <name type="synonym">Cocoa</name>
    <dbReference type="NCBI Taxonomy" id="3641"/>
    <lineage>
        <taxon>Eukaryota</taxon>
        <taxon>Viridiplantae</taxon>
        <taxon>Streptophyta</taxon>
        <taxon>Embryophyta</taxon>
        <taxon>Tracheophyta</taxon>
        <taxon>Spermatophyta</taxon>
        <taxon>Magnoliopsida</taxon>
        <taxon>eudicotyledons</taxon>
        <taxon>Gunneridae</taxon>
        <taxon>Pentapetalae</taxon>
        <taxon>rosids</taxon>
        <taxon>malvids</taxon>
        <taxon>Malvales</taxon>
        <taxon>Malvaceae</taxon>
        <taxon>Byttnerioideae</taxon>
        <taxon>Theobroma</taxon>
    </lineage>
</organism>
<dbReference type="Proteomes" id="UP000026915">
    <property type="component" value="Chromosome 1"/>
</dbReference>
<keyword evidence="1" id="KW-0521">NADP</keyword>
<name>A0A061DQX1_THECC</name>